<accession>A0A9R1VF83</accession>
<dbReference type="AlphaFoldDB" id="A0A9R1VF83"/>
<organism evidence="1 2">
    <name type="scientific">Lactuca sativa</name>
    <name type="common">Garden lettuce</name>
    <dbReference type="NCBI Taxonomy" id="4236"/>
    <lineage>
        <taxon>Eukaryota</taxon>
        <taxon>Viridiplantae</taxon>
        <taxon>Streptophyta</taxon>
        <taxon>Embryophyta</taxon>
        <taxon>Tracheophyta</taxon>
        <taxon>Spermatophyta</taxon>
        <taxon>Magnoliopsida</taxon>
        <taxon>eudicotyledons</taxon>
        <taxon>Gunneridae</taxon>
        <taxon>Pentapetalae</taxon>
        <taxon>asterids</taxon>
        <taxon>campanulids</taxon>
        <taxon>Asterales</taxon>
        <taxon>Asteraceae</taxon>
        <taxon>Cichorioideae</taxon>
        <taxon>Cichorieae</taxon>
        <taxon>Lactucinae</taxon>
        <taxon>Lactuca</taxon>
    </lineage>
</organism>
<comment type="caution">
    <text evidence="1">The sequence shown here is derived from an EMBL/GenBank/DDBJ whole genome shotgun (WGS) entry which is preliminary data.</text>
</comment>
<dbReference type="EMBL" id="NBSK02000005">
    <property type="protein sequence ID" value="KAJ0203663.1"/>
    <property type="molecule type" value="Genomic_DNA"/>
</dbReference>
<gene>
    <name evidence="1" type="ORF">LSAT_V11C500248360</name>
</gene>
<proteinExistence type="predicted"/>
<evidence type="ECO:0000313" key="2">
    <source>
        <dbReference type="Proteomes" id="UP000235145"/>
    </source>
</evidence>
<dbReference type="Proteomes" id="UP000235145">
    <property type="component" value="Unassembled WGS sequence"/>
</dbReference>
<sequence>MRSLLNFFLGNRGLCGKHINQLCKDDDGVSTGSQPTGASIVMFHGDLLELEILGSIKHRYLSICRVVEQHIRQFIEKGLNIVGWE</sequence>
<evidence type="ECO:0000313" key="1">
    <source>
        <dbReference type="EMBL" id="KAJ0203663.1"/>
    </source>
</evidence>
<reference evidence="1 2" key="1">
    <citation type="journal article" date="2017" name="Nat. Commun.">
        <title>Genome assembly with in vitro proximity ligation data and whole-genome triplication in lettuce.</title>
        <authorList>
            <person name="Reyes-Chin-Wo S."/>
            <person name="Wang Z."/>
            <person name="Yang X."/>
            <person name="Kozik A."/>
            <person name="Arikit S."/>
            <person name="Song C."/>
            <person name="Xia L."/>
            <person name="Froenicke L."/>
            <person name="Lavelle D.O."/>
            <person name="Truco M.J."/>
            <person name="Xia R."/>
            <person name="Zhu S."/>
            <person name="Xu C."/>
            <person name="Xu H."/>
            <person name="Xu X."/>
            <person name="Cox K."/>
            <person name="Korf I."/>
            <person name="Meyers B.C."/>
            <person name="Michelmore R.W."/>
        </authorList>
    </citation>
    <scope>NUCLEOTIDE SEQUENCE [LARGE SCALE GENOMIC DNA]</scope>
    <source>
        <strain evidence="2">cv. Salinas</strain>
        <tissue evidence="1">Seedlings</tissue>
    </source>
</reference>
<keyword evidence="2" id="KW-1185">Reference proteome</keyword>
<protein>
    <submittedName>
        <fullName evidence="1">Uncharacterized protein</fullName>
    </submittedName>
</protein>
<name>A0A9R1VF83_LACSA</name>